<proteinExistence type="predicted"/>
<name>A0A3B1BBV6_9ZZZZ</name>
<dbReference type="Pfam" id="PF25967">
    <property type="entry name" value="RND-MFP_C"/>
    <property type="match status" value="1"/>
</dbReference>
<dbReference type="PANTHER" id="PTHR30469">
    <property type="entry name" value="MULTIDRUG RESISTANCE PROTEIN MDTA"/>
    <property type="match status" value="1"/>
</dbReference>
<feature type="domain" description="Multidrug resistance protein MdtA-like C-terminal permuted SH3" evidence="4">
    <location>
        <begin position="289"/>
        <end position="345"/>
    </location>
</feature>
<dbReference type="SUPFAM" id="SSF111369">
    <property type="entry name" value="HlyD-like secretion proteins"/>
    <property type="match status" value="1"/>
</dbReference>
<organism evidence="5">
    <name type="scientific">hydrothermal vent metagenome</name>
    <dbReference type="NCBI Taxonomy" id="652676"/>
    <lineage>
        <taxon>unclassified sequences</taxon>
        <taxon>metagenomes</taxon>
        <taxon>ecological metagenomes</taxon>
    </lineage>
</organism>
<dbReference type="Pfam" id="PF25876">
    <property type="entry name" value="HH_MFP_RND"/>
    <property type="match status" value="1"/>
</dbReference>
<dbReference type="PANTHER" id="PTHR30469:SF18">
    <property type="entry name" value="RESISTANCE-NODULATION-CELL DIVISION (RND) EFFLUX MEMBRANE FUSION PROTEIN-RELATED"/>
    <property type="match status" value="1"/>
</dbReference>
<feature type="domain" description="Multidrug resistance protein MdtA-like alpha-helical hairpin" evidence="2">
    <location>
        <begin position="98"/>
        <end position="167"/>
    </location>
</feature>
<feature type="coiled-coil region" evidence="1">
    <location>
        <begin position="91"/>
        <end position="163"/>
    </location>
</feature>
<dbReference type="NCBIfam" id="TIGR01730">
    <property type="entry name" value="RND_mfp"/>
    <property type="match status" value="1"/>
</dbReference>
<gene>
    <name evidence="5" type="ORF">MNBD_GAMMA20-513</name>
</gene>
<evidence type="ECO:0000313" key="5">
    <source>
        <dbReference type="EMBL" id="VAX03785.1"/>
    </source>
</evidence>
<dbReference type="Gene3D" id="2.40.50.100">
    <property type="match status" value="1"/>
</dbReference>
<dbReference type="InterPro" id="IPR058792">
    <property type="entry name" value="Beta-barrel_RND_2"/>
</dbReference>
<dbReference type="Gene3D" id="2.40.30.170">
    <property type="match status" value="1"/>
</dbReference>
<dbReference type="InterPro" id="IPR058624">
    <property type="entry name" value="MdtA-like_HH"/>
</dbReference>
<evidence type="ECO:0000259" key="4">
    <source>
        <dbReference type="Pfam" id="PF25967"/>
    </source>
</evidence>
<evidence type="ECO:0000259" key="2">
    <source>
        <dbReference type="Pfam" id="PF25876"/>
    </source>
</evidence>
<dbReference type="GO" id="GO:0015562">
    <property type="term" value="F:efflux transmembrane transporter activity"/>
    <property type="evidence" value="ECO:0007669"/>
    <property type="project" value="TreeGrafter"/>
</dbReference>
<dbReference type="InterPro" id="IPR058627">
    <property type="entry name" value="MdtA-like_C"/>
</dbReference>
<sequence length="368" mass="40392">MTRSSTMAALPWLVVVSALSIFADVVRAADLPFETATVSERSVAEVYVADAVIEAVNRATIAAETSGRIKEIYFDVDDEVTQGDVLLRFSDKEQRARLAQAEAKQREAEARLREAEVEYERVKKVFARKLVSQAALDKASANLKATRQRVSAARASVKQAREQLNYTVVRAPYAGIVVERHVEVGEMARPGTLLMTGFSLEQLRASASVPQNVMSAVRKTRKANISLRDPLQPGKRIAEVVAQKVTIYPYADEKTHDFKVRLQLPKNHASYYPGMFVKAAFEVGSTQKLLVPAQAVVHRSEVTAVYVMNENDRVSFRQVRVGGRLIEGDQLEALAGLTAGERVALDPVRAGVMLKEQRIGGAQGGSAQ</sequence>
<evidence type="ECO:0000259" key="3">
    <source>
        <dbReference type="Pfam" id="PF25954"/>
    </source>
</evidence>
<evidence type="ECO:0000256" key="1">
    <source>
        <dbReference type="SAM" id="Coils"/>
    </source>
</evidence>
<reference evidence="5" key="1">
    <citation type="submission" date="2018-06" db="EMBL/GenBank/DDBJ databases">
        <authorList>
            <person name="Zhirakovskaya E."/>
        </authorList>
    </citation>
    <scope>NUCLEOTIDE SEQUENCE</scope>
</reference>
<keyword evidence="1" id="KW-0175">Coiled coil</keyword>
<dbReference type="Gene3D" id="2.40.420.20">
    <property type="match status" value="1"/>
</dbReference>
<dbReference type="Pfam" id="PF25954">
    <property type="entry name" value="Beta-barrel_RND_2"/>
    <property type="match status" value="1"/>
</dbReference>
<accession>A0A3B1BBV6</accession>
<dbReference type="Gene3D" id="1.10.287.470">
    <property type="entry name" value="Helix hairpin bin"/>
    <property type="match status" value="1"/>
</dbReference>
<protein>
    <submittedName>
        <fullName evidence="5">Uncharacterized protein</fullName>
    </submittedName>
</protein>
<dbReference type="AlphaFoldDB" id="A0A3B1BBV6"/>
<feature type="domain" description="CusB-like beta-barrel" evidence="3">
    <location>
        <begin position="206"/>
        <end position="281"/>
    </location>
</feature>
<dbReference type="EMBL" id="UOFU01000349">
    <property type="protein sequence ID" value="VAX03785.1"/>
    <property type="molecule type" value="Genomic_DNA"/>
</dbReference>
<dbReference type="GO" id="GO:1990281">
    <property type="term" value="C:efflux pump complex"/>
    <property type="evidence" value="ECO:0007669"/>
    <property type="project" value="TreeGrafter"/>
</dbReference>
<dbReference type="InterPro" id="IPR006143">
    <property type="entry name" value="RND_pump_MFP"/>
</dbReference>